<proteinExistence type="predicted"/>
<dbReference type="SMART" id="SM00260">
    <property type="entry name" value="CheW"/>
    <property type="match status" value="1"/>
</dbReference>
<dbReference type="Gene3D" id="2.40.50.180">
    <property type="entry name" value="CheA-289, Domain 4"/>
    <property type="match status" value="1"/>
</dbReference>
<dbReference type="GO" id="GO:0006935">
    <property type="term" value="P:chemotaxis"/>
    <property type="evidence" value="ECO:0007669"/>
    <property type="project" value="InterPro"/>
</dbReference>
<dbReference type="EMBL" id="FOOY01000007">
    <property type="protein sequence ID" value="SFG26713.1"/>
    <property type="molecule type" value="Genomic_DNA"/>
</dbReference>
<dbReference type="Proteomes" id="UP000198752">
    <property type="component" value="Unassembled WGS sequence"/>
</dbReference>
<dbReference type="GO" id="GO:0005829">
    <property type="term" value="C:cytosol"/>
    <property type="evidence" value="ECO:0007669"/>
    <property type="project" value="TreeGrafter"/>
</dbReference>
<protein>
    <submittedName>
        <fullName evidence="2">Chemotaxis signal transduction protein</fullName>
    </submittedName>
</protein>
<dbReference type="PROSITE" id="PS50851">
    <property type="entry name" value="CHEW"/>
    <property type="match status" value="1"/>
</dbReference>
<dbReference type="SUPFAM" id="SSF50341">
    <property type="entry name" value="CheW-like"/>
    <property type="match status" value="1"/>
</dbReference>
<keyword evidence="3" id="KW-1185">Reference proteome</keyword>
<evidence type="ECO:0000313" key="2">
    <source>
        <dbReference type="EMBL" id="SFG26713.1"/>
    </source>
</evidence>
<dbReference type="Pfam" id="PF01584">
    <property type="entry name" value="CheW"/>
    <property type="match status" value="1"/>
</dbReference>
<accession>A0A1I2QGE8</accession>
<dbReference type="AlphaFoldDB" id="A0A1I2QGE8"/>
<dbReference type="InterPro" id="IPR039315">
    <property type="entry name" value="CheW"/>
</dbReference>
<gene>
    <name evidence="2" type="ORF">SAMN02982927_01178</name>
</gene>
<sequence length="158" mass="17300">MAVDSEEYSGITLFVGTQEVGVLIKDVQEIIEPISILSVPVTHPFFAGLISLRGTIIPLLSLRQIFHASENPFTNKDKKYVICALGSEPVALDIDAVGDTFSFEVSQLVTITEDDANPHQLLAKQVALEDKVLPLISISKLINFTSGLNTEEREKIGY</sequence>
<name>A0A1I2QGE8_9BACL</name>
<dbReference type="GO" id="GO:0007165">
    <property type="term" value="P:signal transduction"/>
    <property type="evidence" value="ECO:0007669"/>
    <property type="project" value="InterPro"/>
</dbReference>
<evidence type="ECO:0000313" key="3">
    <source>
        <dbReference type="Proteomes" id="UP000198752"/>
    </source>
</evidence>
<organism evidence="2 3">
    <name type="scientific">Sporolactobacillus nakayamae</name>
    <dbReference type="NCBI Taxonomy" id="269670"/>
    <lineage>
        <taxon>Bacteria</taxon>
        <taxon>Bacillati</taxon>
        <taxon>Bacillota</taxon>
        <taxon>Bacilli</taxon>
        <taxon>Bacillales</taxon>
        <taxon>Sporolactobacillaceae</taxon>
        <taxon>Sporolactobacillus</taxon>
    </lineage>
</organism>
<dbReference type="InterPro" id="IPR002545">
    <property type="entry name" value="CheW-lke_dom"/>
</dbReference>
<evidence type="ECO:0000259" key="1">
    <source>
        <dbReference type="PROSITE" id="PS50851"/>
    </source>
</evidence>
<reference evidence="3" key="1">
    <citation type="submission" date="2016-10" db="EMBL/GenBank/DDBJ databases">
        <authorList>
            <person name="Varghese N."/>
            <person name="Submissions S."/>
        </authorList>
    </citation>
    <scope>NUCLEOTIDE SEQUENCE [LARGE SCALE GENOMIC DNA]</scope>
    <source>
        <strain evidence="3">ATCC 700379</strain>
    </source>
</reference>
<feature type="domain" description="CheW-like" evidence="1">
    <location>
        <begin position="7"/>
        <end position="147"/>
    </location>
</feature>
<dbReference type="PANTHER" id="PTHR22617:SF23">
    <property type="entry name" value="CHEMOTAXIS PROTEIN CHEW"/>
    <property type="match status" value="1"/>
</dbReference>
<dbReference type="STRING" id="269670.SAMN02982927_01178"/>
<dbReference type="PANTHER" id="PTHR22617">
    <property type="entry name" value="CHEMOTAXIS SENSOR HISTIDINE KINASE-RELATED"/>
    <property type="match status" value="1"/>
</dbReference>
<dbReference type="InterPro" id="IPR036061">
    <property type="entry name" value="CheW-like_dom_sf"/>
</dbReference>
<dbReference type="Gene3D" id="2.30.30.40">
    <property type="entry name" value="SH3 Domains"/>
    <property type="match status" value="1"/>
</dbReference>